<keyword evidence="1" id="KW-0732">Signal</keyword>
<feature type="domain" description="Fungal lipase-type" evidence="2">
    <location>
        <begin position="68"/>
        <end position="207"/>
    </location>
</feature>
<sequence>MLSTALTLACRSLCASVAAYGINPTGKLTPQDPYYSAVGFLKPPVAFAAGEDDIDACLVGTTDQGVILAFRGTIPPDIHNQESMLDWISDLTDEPVAAAGMPGKVHDGFWQALSALWEPLVQEVKQQMQAGPPPLPLYITGHSKGGALSSLAALRLKLQAGIVPTAIYTYASPHPGDATFASHYQLEIPNHIRYEFGNDIVPHIVPDSTFIQAIAHLPELGQFFKGMETWNYSPVGMLQFIEWHQHMVVGDSPELHLERLARLIGAIVEGQFEAIVAAHSASCGGYMSGVCTSGVCG</sequence>
<dbReference type="AlphaFoldDB" id="A0AA96WKJ3"/>
<organism evidence="3">
    <name type="scientific">Leptolyngbya sp. NK1-12</name>
    <dbReference type="NCBI Taxonomy" id="2547451"/>
    <lineage>
        <taxon>Bacteria</taxon>
        <taxon>Bacillati</taxon>
        <taxon>Cyanobacteriota</taxon>
        <taxon>Cyanophyceae</taxon>
        <taxon>Leptolyngbyales</taxon>
        <taxon>Leptolyngbyaceae</taxon>
        <taxon>Leptolyngbya group</taxon>
        <taxon>Leptolyngbya</taxon>
    </lineage>
</organism>
<dbReference type="PANTHER" id="PTHR45856">
    <property type="entry name" value="ALPHA/BETA-HYDROLASES SUPERFAMILY PROTEIN"/>
    <property type="match status" value="1"/>
</dbReference>
<dbReference type="RefSeq" id="WP_316436931.1">
    <property type="nucleotide sequence ID" value="NZ_CP053587.1"/>
</dbReference>
<evidence type="ECO:0000259" key="2">
    <source>
        <dbReference type="Pfam" id="PF01764"/>
    </source>
</evidence>
<dbReference type="EMBL" id="CP053587">
    <property type="protein sequence ID" value="WNZ27278.1"/>
    <property type="molecule type" value="Genomic_DNA"/>
</dbReference>
<dbReference type="Gene3D" id="3.40.50.1820">
    <property type="entry name" value="alpha/beta hydrolase"/>
    <property type="match status" value="1"/>
</dbReference>
<dbReference type="CDD" id="cd00519">
    <property type="entry name" value="Lipase_3"/>
    <property type="match status" value="1"/>
</dbReference>
<dbReference type="GO" id="GO:0006629">
    <property type="term" value="P:lipid metabolic process"/>
    <property type="evidence" value="ECO:0007669"/>
    <property type="project" value="InterPro"/>
</dbReference>
<proteinExistence type="predicted"/>
<dbReference type="InterPro" id="IPR002921">
    <property type="entry name" value="Fungal_lipase-type"/>
</dbReference>
<dbReference type="InterPro" id="IPR029058">
    <property type="entry name" value="AB_hydrolase_fold"/>
</dbReference>
<reference evidence="3" key="1">
    <citation type="submission" date="2020-05" db="EMBL/GenBank/DDBJ databases">
        <authorList>
            <person name="Zhu T."/>
            <person name="Keshari N."/>
            <person name="Lu X."/>
        </authorList>
    </citation>
    <scope>NUCLEOTIDE SEQUENCE</scope>
    <source>
        <strain evidence="3">NK1-12</strain>
    </source>
</reference>
<feature type="chain" id="PRO_5041665642" evidence="1">
    <location>
        <begin position="22"/>
        <end position="297"/>
    </location>
</feature>
<dbReference type="InterPro" id="IPR051218">
    <property type="entry name" value="Sec_MonoDiacylglyc_Lipase"/>
</dbReference>
<accession>A0AA96WKJ3</accession>
<protein>
    <submittedName>
        <fullName evidence="3">Lipase family protein</fullName>
    </submittedName>
</protein>
<evidence type="ECO:0000256" key="1">
    <source>
        <dbReference type="SAM" id="SignalP"/>
    </source>
</evidence>
<dbReference type="PANTHER" id="PTHR45856:SF24">
    <property type="entry name" value="FUNGAL LIPASE-LIKE DOMAIN-CONTAINING PROTEIN"/>
    <property type="match status" value="1"/>
</dbReference>
<dbReference type="Pfam" id="PF01764">
    <property type="entry name" value="Lipase_3"/>
    <property type="match status" value="1"/>
</dbReference>
<dbReference type="SUPFAM" id="SSF53474">
    <property type="entry name" value="alpha/beta-Hydrolases"/>
    <property type="match status" value="1"/>
</dbReference>
<feature type="signal peptide" evidence="1">
    <location>
        <begin position="1"/>
        <end position="21"/>
    </location>
</feature>
<name>A0AA96WKJ3_9CYAN</name>
<evidence type="ECO:0000313" key="3">
    <source>
        <dbReference type="EMBL" id="WNZ27278.1"/>
    </source>
</evidence>
<gene>
    <name evidence="3" type="ORF">HJG54_30780</name>
</gene>